<dbReference type="Proteomes" id="UP000593892">
    <property type="component" value="Chromosome"/>
</dbReference>
<evidence type="ECO:0000313" key="4">
    <source>
        <dbReference type="Proteomes" id="UP000593892"/>
    </source>
</evidence>
<dbReference type="RefSeq" id="WP_194451917.1">
    <property type="nucleotide sequence ID" value="NZ_CP063849.1"/>
</dbReference>
<feature type="domain" description="FAD-binding PCMH-type" evidence="2">
    <location>
        <begin position="12"/>
        <end position="184"/>
    </location>
</feature>
<dbReference type="PANTHER" id="PTHR43762:SF1">
    <property type="entry name" value="D-ARABINONO-1,4-LACTONE OXIDASE"/>
    <property type="match status" value="1"/>
</dbReference>
<dbReference type="EMBL" id="CP063849">
    <property type="protein sequence ID" value="QOY90252.1"/>
    <property type="molecule type" value="Genomic_DNA"/>
</dbReference>
<dbReference type="Gene3D" id="3.30.465.10">
    <property type="match status" value="1"/>
</dbReference>
<dbReference type="InterPro" id="IPR016166">
    <property type="entry name" value="FAD-bd_PCMH"/>
</dbReference>
<dbReference type="Gene3D" id="3.30.43.10">
    <property type="entry name" value="Uridine Diphospho-n-acetylenolpyruvylglucosamine Reductase, domain 2"/>
    <property type="match status" value="1"/>
</dbReference>
<dbReference type="PROSITE" id="PS51387">
    <property type="entry name" value="FAD_PCMH"/>
    <property type="match status" value="1"/>
</dbReference>
<dbReference type="InterPro" id="IPR006094">
    <property type="entry name" value="Oxid_FAD_bind_N"/>
</dbReference>
<dbReference type="Pfam" id="PF01565">
    <property type="entry name" value="FAD_binding_4"/>
    <property type="match status" value="1"/>
</dbReference>
<gene>
    <name evidence="3" type="ORF">IRI77_09945</name>
</gene>
<protein>
    <submittedName>
        <fullName evidence="3">FAD-dependent oxidoreductase</fullName>
    </submittedName>
</protein>
<name>A0A7S7NUW7_PALFE</name>
<evidence type="ECO:0000256" key="1">
    <source>
        <dbReference type="ARBA" id="ARBA00022827"/>
    </source>
</evidence>
<dbReference type="InterPro" id="IPR016169">
    <property type="entry name" value="FAD-bd_PCMH_sub2"/>
</dbReference>
<keyword evidence="1" id="KW-0285">Flavoprotein</keyword>
<dbReference type="PANTHER" id="PTHR43762">
    <property type="entry name" value="L-GULONOLACTONE OXIDASE"/>
    <property type="match status" value="1"/>
</dbReference>
<organism evidence="3 4">
    <name type="scientific">Paludibaculum fermentans</name>
    <dbReference type="NCBI Taxonomy" id="1473598"/>
    <lineage>
        <taxon>Bacteria</taxon>
        <taxon>Pseudomonadati</taxon>
        <taxon>Acidobacteriota</taxon>
        <taxon>Terriglobia</taxon>
        <taxon>Bryobacterales</taxon>
        <taxon>Bryobacteraceae</taxon>
        <taxon>Paludibaculum</taxon>
    </lineage>
</organism>
<proteinExistence type="predicted"/>
<evidence type="ECO:0000259" key="2">
    <source>
        <dbReference type="PROSITE" id="PS51387"/>
    </source>
</evidence>
<dbReference type="GO" id="GO:0016899">
    <property type="term" value="F:oxidoreductase activity, acting on the CH-OH group of donors, oxygen as acceptor"/>
    <property type="evidence" value="ECO:0007669"/>
    <property type="project" value="InterPro"/>
</dbReference>
<accession>A0A7S7NUW7</accession>
<evidence type="ECO:0000313" key="3">
    <source>
        <dbReference type="EMBL" id="QOY90252.1"/>
    </source>
</evidence>
<dbReference type="InterPro" id="IPR010031">
    <property type="entry name" value="FAD_lactone_oxidase-like"/>
</dbReference>
<dbReference type="InterPro" id="IPR036318">
    <property type="entry name" value="FAD-bd_PCMH-like_sf"/>
</dbReference>
<sequence>MPTAVVNYDGSITASPAQLVFPESVADIQAILRDPARYPSPVRAVGSYHSLTPCASSDGTMINMARMNRVLNIDAAAGTITAQAGIQFINASRELRKHDLQFMTNIEIGNMTLGSAACCHTKDALDGIEFGQVNSYLTSVKWVTPTGDLAEASEETSPGLLRMLRGSYGLAGVVYEVTFRIKPIEAIHLTYLPRPVDELTQEEVDQLMDTSEGLICWTVGRTAVFQQRTRVEDRNIFGGLLAAFRRRLWNHSGAYAGHLLESFVHNPEARDNLQQGLFQLDEFMYGTLRLFGGITILAPDKTIDYSKTKTSAKYAFTFWAFPRARWLSVLRDYLDFADQHHKVTGFRCNMPLGAYHIRRDTHSVLSYSHDEEIFSIDPIHAPVDLPAWQNFLRAFNEFSFQRGGIPLLNQSPFVERRHVEAAYGQRWHELSDWVAQQDPTGRMLNPYFAALLSKSAAQAQS</sequence>
<keyword evidence="1" id="KW-0274">FAD</keyword>
<dbReference type="InterPro" id="IPR016167">
    <property type="entry name" value="FAD-bd_PCMH_sub1"/>
</dbReference>
<dbReference type="KEGG" id="pfer:IRI77_09945"/>
<dbReference type="AlphaFoldDB" id="A0A7S7NUW7"/>
<dbReference type="SUPFAM" id="SSF56176">
    <property type="entry name" value="FAD-binding/transporter-associated domain-like"/>
    <property type="match status" value="1"/>
</dbReference>
<reference evidence="3 4" key="1">
    <citation type="submission" date="2020-10" db="EMBL/GenBank/DDBJ databases">
        <title>Complete genome sequence of Paludibaculum fermentans P105T, a facultatively anaerobic acidobacterium capable of dissimilatory Fe(III) reduction.</title>
        <authorList>
            <person name="Dedysh S.N."/>
            <person name="Beletsky A.V."/>
            <person name="Kulichevskaya I.S."/>
            <person name="Mardanov A.V."/>
            <person name="Ravin N.V."/>
        </authorList>
    </citation>
    <scope>NUCLEOTIDE SEQUENCE [LARGE SCALE GENOMIC DNA]</scope>
    <source>
        <strain evidence="3 4">P105</strain>
    </source>
</reference>
<dbReference type="GO" id="GO:0071949">
    <property type="term" value="F:FAD binding"/>
    <property type="evidence" value="ECO:0007669"/>
    <property type="project" value="InterPro"/>
</dbReference>
<keyword evidence="4" id="KW-1185">Reference proteome</keyword>